<organism evidence="1 3">
    <name type="scientific">Arthrobacter woluwensis</name>
    <dbReference type="NCBI Taxonomy" id="156980"/>
    <lineage>
        <taxon>Bacteria</taxon>
        <taxon>Bacillati</taxon>
        <taxon>Actinomycetota</taxon>
        <taxon>Actinomycetes</taxon>
        <taxon>Micrococcales</taxon>
        <taxon>Micrococcaceae</taxon>
        <taxon>Arthrobacter</taxon>
    </lineage>
</organism>
<accession>A0A1H4JRA8</accession>
<dbReference type="Proteomes" id="UP000182652">
    <property type="component" value="Unassembled WGS sequence"/>
</dbReference>
<dbReference type="RefSeq" id="WP_066217553.1">
    <property type="nucleotide sequence ID" value="NZ_FNSN01000003.1"/>
</dbReference>
<dbReference type="SUPFAM" id="SSF101898">
    <property type="entry name" value="NHL repeat"/>
    <property type="match status" value="1"/>
</dbReference>
<name>A0A1H4JRA8_9MICC</name>
<evidence type="ECO:0000313" key="3">
    <source>
        <dbReference type="Proteomes" id="UP000182652"/>
    </source>
</evidence>
<evidence type="ECO:0000313" key="2">
    <source>
        <dbReference type="EMBL" id="SEC97904.1"/>
    </source>
</evidence>
<proteinExistence type="predicted"/>
<dbReference type="AlphaFoldDB" id="A0A1H4JRA8"/>
<dbReference type="STRING" id="156980.SAMN04489745_0315"/>
<gene>
    <name evidence="1" type="ORF">SAMN04489745_0315</name>
    <name evidence="2" type="ORF">SAMN04489745_3599</name>
</gene>
<evidence type="ECO:0008006" key="4">
    <source>
        <dbReference type="Google" id="ProtNLM"/>
    </source>
</evidence>
<dbReference type="EMBL" id="FNSN01000007">
    <property type="protein sequence ID" value="SEC97904.1"/>
    <property type="molecule type" value="Genomic_DNA"/>
</dbReference>
<dbReference type="InterPro" id="IPR050778">
    <property type="entry name" value="Cueball_EGF_LRP_Nidogen"/>
</dbReference>
<reference evidence="1 3" key="1">
    <citation type="submission" date="2016-10" db="EMBL/GenBank/DDBJ databases">
        <authorList>
            <person name="de Groot N.N."/>
        </authorList>
    </citation>
    <scope>NUCLEOTIDE SEQUENCE [LARGE SCALE GENOMIC DNA]</scope>
    <source>
        <strain evidence="1 3">DSM 10495</strain>
    </source>
</reference>
<keyword evidence="3" id="KW-1185">Reference proteome</keyword>
<dbReference type="EMBL" id="FNSN01000003">
    <property type="protein sequence ID" value="SEB48268.1"/>
    <property type="molecule type" value="Genomic_DNA"/>
</dbReference>
<dbReference type="InterPro" id="IPR011042">
    <property type="entry name" value="6-blade_b-propeller_TolB-like"/>
</dbReference>
<dbReference type="Gene3D" id="2.120.10.30">
    <property type="entry name" value="TolB, C-terminal domain"/>
    <property type="match status" value="1"/>
</dbReference>
<evidence type="ECO:0000313" key="1">
    <source>
        <dbReference type="EMBL" id="SEB48268.1"/>
    </source>
</evidence>
<sequence length="312" mass="32404">MFDSLLVLRLAAGDVIRIPLTSVPGQETFSTFVKEAGPCPDGIAIDGDTVYWTTMGVPSVVPGLSGEEGLDYGSRNGGISGAALADGRSFAVVEPGGITTGKQLCADGAGRLYWSDREGCRISSARTDGSDLQDLVINAPDGSKDQECVGVAVDVEAGSLYWTQKGPAKGGHGRIFRAGLTLAEGEDVRSRSDLELLWQDLPEPIDLEIHDGFLYWTDRGAEPAGNTLNRAPLPAPGAKGAEPEILARGFREAIGLAIDGDAGVAYVSELGGRIVAVELHPAGEAAAPRVVADLGTPLSGLAGLNSTHEQQD</sequence>
<protein>
    <recommendedName>
        <fullName evidence="4">3-hydroxyacyl-CoA dehydrogenase</fullName>
    </recommendedName>
</protein>
<dbReference type="PANTHER" id="PTHR46513">
    <property type="entry name" value="VITELLOGENIN RECEPTOR-LIKE PROTEIN-RELATED-RELATED"/>
    <property type="match status" value="1"/>
</dbReference>